<evidence type="ECO:0000256" key="2">
    <source>
        <dbReference type="ARBA" id="ARBA00022676"/>
    </source>
</evidence>
<keyword evidence="8" id="KW-1185">Reference proteome</keyword>
<dbReference type="PROSITE" id="PS51059">
    <property type="entry name" value="PARP_CATALYTIC"/>
    <property type="match status" value="1"/>
</dbReference>
<evidence type="ECO:0000256" key="4">
    <source>
        <dbReference type="ARBA" id="ARBA00023027"/>
    </source>
</evidence>
<protein>
    <recommendedName>
        <fullName evidence="6">PARP catalytic domain-containing protein</fullName>
    </recommendedName>
</protein>
<accession>A0ABN8RUM0</accession>
<evidence type="ECO:0000259" key="6">
    <source>
        <dbReference type="PROSITE" id="PS51059"/>
    </source>
</evidence>
<evidence type="ECO:0000256" key="3">
    <source>
        <dbReference type="ARBA" id="ARBA00022679"/>
    </source>
</evidence>
<organism evidence="7 8">
    <name type="scientific">Porites evermanni</name>
    <dbReference type="NCBI Taxonomy" id="104178"/>
    <lineage>
        <taxon>Eukaryota</taxon>
        <taxon>Metazoa</taxon>
        <taxon>Cnidaria</taxon>
        <taxon>Anthozoa</taxon>
        <taxon>Hexacorallia</taxon>
        <taxon>Scleractinia</taxon>
        <taxon>Fungiina</taxon>
        <taxon>Poritidae</taxon>
        <taxon>Porites</taxon>
    </lineage>
</organism>
<comment type="subcellular location">
    <subcellularLocation>
        <location evidence="1">Nucleus</location>
    </subcellularLocation>
</comment>
<dbReference type="PANTHER" id="PTHR14453">
    <property type="entry name" value="PARP/ZINC FINGER CCCH TYPE DOMAIN CONTAINING PROTEIN"/>
    <property type="match status" value="1"/>
</dbReference>
<evidence type="ECO:0000256" key="5">
    <source>
        <dbReference type="ARBA" id="ARBA00023242"/>
    </source>
</evidence>
<name>A0ABN8RUM0_9CNID</name>
<evidence type="ECO:0000313" key="8">
    <source>
        <dbReference type="Proteomes" id="UP001159427"/>
    </source>
</evidence>
<evidence type="ECO:0000313" key="7">
    <source>
        <dbReference type="EMBL" id="CAH3182045.1"/>
    </source>
</evidence>
<dbReference type="Gene3D" id="3.90.228.10">
    <property type="match status" value="1"/>
</dbReference>
<evidence type="ECO:0000256" key="1">
    <source>
        <dbReference type="ARBA" id="ARBA00004123"/>
    </source>
</evidence>
<sequence>MQNGEKITLSRKIKVAEEEIFVSISWAPMPSSDMAVHTVTLAPGSSEYQDVASKFRVTGGGMQIQEIERIHNPHLYKQYMVRK</sequence>
<dbReference type="PANTHER" id="PTHR14453:SF67">
    <property type="entry name" value="POLY [ADP-RIBOSE] POLYMERASE"/>
    <property type="match status" value="1"/>
</dbReference>
<dbReference type="EMBL" id="CALNXI010002042">
    <property type="protein sequence ID" value="CAH3182045.1"/>
    <property type="molecule type" value="Genomic_DNA"/>
</dbReference>
<keyword evidence="3" id="KW-0808">Transferase</keyword>
<dbReference type="Proteomes" id="UP001159427">
    <property type="component" value="Unassembled WGS sequence"/>
</dbReference>
<dbReference type="InterPro" id="IPR012317">
    <property type="entry name" value="Poly(ADP-ribose)pol_cat_dom"/>
</dbReference>
<dbReference type="InterPro" id="IPR052056">
    <property type="entry name" value="Mono-ARTD/PARP"/>
</dbReference>
<keyword evidence="5" id="KW-0539">Nucleus</keyword>
<reference evidence="7 8" key="1">
    <citation type="submission" date="2022-05" db="EMBL/GenBank/DDBJ databases">
        <authorList>
            <consortium name="Genoscope - CEA"/>
            <person name="William W."/>
        </authorList>
    </citation>
    <scope>NUCLEOTIDE SEQUENCE [LARGE SCALE GENOMIC DNA]</scope>
</reference>
<comment type="caution">
    <text evidence="7">The sequence shown here is derived from an EMBL/GenBank/DDBJ whole genome shotgun (WGS) entry which is preliminary data.</text>
</comment>
<feature type="domain" description="PARP catalytic" evidence="6">
    <location>
        <begin position="27"/>
        <end position="83"/>
    </location>
</feature>
<keyword evidence="4" id="KW-0520">NAD</keyword>
<keyword evidence="2" id="KW-0328">Glycosyltransferase</keyword>
<proteinExistence type="predicted"/>
<gene>
    <name evidence="7" type="ORF">PEVE_00013990</name>
</gene>